<gene>
    <name evidence="10" type="ORF">BaRGS_00002347</name>
</gene>
<evidence type="ECO:0000256" key="3">
    <source>
        <dbReference type="ARBA" id="ARBA00022729"/>
    </source>
</evidence>
<dbReference type="Gene3D" id="1.10.225.10">
    <property type="entry name" value="Saposin-like"/>
    <property type="match status" value="10"/>
</dbReference>
<accession>A0ABD0M420</accession>
<dbReference type="InterPro" id="IPR007856">
    <property type="entry name" value="SapB_1"/>
</dbReference>
<dbReference type="FunFam" id="1.10.225.10:FF:000002">
    <property type="entry name" value="prosaposin isoform X2"/>
    <property type="match status" value="2"/>
</dbReference>
<evidence type="ECO:0000256" key="2">
    <source>
        <dbReference type="ARBA" id="ARBA00022525"/>
    </source>
</evidence>
<evidence type="ECO:0000256" key="5">
    <source>
        <dbReference type="ARBA" id="ARBA00023157"/>
    </source>
</evidence>
<dbReference type="Pfam" id="PF05184">
    <property type="entry name" value="SapB_1"/>
    <property type="match status" value="3"/>
</dbReference>
<dbReference type="AlphaFoldDB" id="A0ABD0M420"/>
<dbReference type="SMART" id="SM00741">
    <property type="entry name" value="SapB"/>
    <property type="match status" value="9"/>
</dbReference>
<evidence type="ECO:0000259" key="9">
    <source>
        <dbReference type="PROSITE" id="PS51110"/>
    </source>
</evidence>
<dbReference type="PANTHER" id="PTHR11480">
    <property type="entry name" value="SAPOSIN-RELATED"/>
    <property type="match status" value="1"/>
</dbReference>
<dbReference type="InterPro" id="IPR008139">
    <property type="entry name" value="SaposinB_dom"/>
</dbReference>
<dbReference type="PRINTS" id="PR01797">
    <property type="entry name" value="SAPOSIN"/>
</dbReference>
<dbReference type="PROSITE" id="PS51110">
    <property type="entry name" value="SAP_A"/>
    <property type="match status" value="2"/>
</dbReference>
<dbReference type="SUPFAM" id="SSF47862">
    <property type="entry name" value="Saposin"/>
    <property type="match status" value="8"/>
</dbReference>
<feature type="domain" description="Saposin A-type" evidence="9">
    <location>
        <begin position="16"/>
        <end position="56"/>
    </location>
</feature>
<feature type="domain" description="Saposin B-type" evidence="8">
    <location>
        <begin position="544"/>
        <end position="625"/>
    </location>
</feature>
<feature type="signal peptide" evidence="7">
    <location>
        <begin position="1"/>
        <end position="15"/>
    </location>
</feature>
<feature type="domain" description="Saposin B-type" evidence="8">
    <location>
        <begin position="659"/>
        <end position="740"/>
    </location>
</feature>
<organism evidence="10 11">
    <name type="scientific">Batillaria attramentaria</name>
    <dbReference type="NCBI Taxonomy" id="370345"/>
    <lineage>
        <taxon>Eukaryota</taxon>
        <taxon>Metazoa</taxon>
        <taxon>Spiralia</taxon>
        <taxon>Lophotrochozoa</taxon>
        <taxon>Mollusca</taxon>
        <taxon>Gastropoda</taxon>
        <taxon>Caenogastropoda</taxon>
        <taxon>Sorbeoconcha</taxon>
        <taxon>Cerithioidea</taxon>
        <taxon>Batillariidae</taxon>
        <taxon>Batillaria</taxon>
    </lineage>
</organism>
<dbReference type="Pfam" id="PF03489">
    <property type="entry name" value="SapB_2"/>
    <property type="match status" value="8"/>
</dbReference>
<feature type="domain" description="Saposin A-type" evidence="9">
    <location>
        <begin position="1050"/>
        <end position="1088"/>
    </location>
</feature>
<feature type="domain" description="Saposin B-type" evidence="8">
    <location>
        <begin position="963"/>
        <end position="1044"/>
    </location>
</feature>
<feature type="domain" description="Saposin B-type" evidence="8">
    <location>
        <begin position="412"/>
        <end position="503"/>
    </location>
</feature>
<keyword evidence="6" id="KW-0325">Glycoprotein</keyword>
<evidence type="ECO:0000313" key="11">
    <source>
        <dbReference type="Proteomes" id="UP001519460"/>
    </source>
</evidence>
<name>A0ABD0M420_9CAEN</name>
<feature type="domain" description="Saposin B-type" evidence="8">
    <location>
        <begin position="134"/>
        <end position="214"/>
    </location>
</feature>
<feature type="domain" description="Saposin B-type" evidence="8">
    <location>
        <begin position="310"/>
        <end position="391"/>
    </location>
</feature>
<evidence type="ECO:0000256" key="4">
    <source>
        <dbReference type="ARBA" id="ARBA00022737"/>
    </source>
</evidence>
<feature type="domain" description="Saposin B-type" evidence="8">
    <location>
        <begin position="767"/>
        <end position="854"/>
    </location>
</feature>
<keyword evidence="11" id="KW-1185">Reference proteome</keyword>
<dbReference type="Proteomes" id="UP001519460">
    <property type="component" value="Unassembled WGS sequence"/>
</dbReference>
<dbReference type="GO" id="GO:0005576">
    <property type="term" value="C:extracellular region"/>
    <property type="evidence" value="ECO:0007669"/>
    <property type="project" value="UniProtKB-SubCell"/>
</dbReference>
<keyword evidence="3 7" id="KW-0732">Signal</keyword>
<dbReference type="PROSITE" id="PS50015">
    <property type="entry name" value="SAP_B"/>
    <property type="match status" value="8"/>
</dbReference>
<keyword evidence="2" id="KW-0964">Secreted</keyword>
<reference evidence="10 11" key="1">
    <citation type="journal article" date="2023" name="Sci. Data">
        <title>Genome assembly of the Korean intertidal mud-creeper Batillaria attramentaria.</title>
        <authorList>
            <person name="Patra A.K."/>
            <person name="Ho P.T."/>
            <person name="Jun S."/>
            <person name="Lee S.J."/>
            <person name="Kim Y."/>
            <person name="Won Y.J."/>
        </authorList>
    </citation>
    <scope>NUCLEOTIDE SEQUENCE [LARGE SCALE GENOMIC DNA]</scope>
    <source>
        <strain evidence="10">Wonlab-2016</strain>
    </source>
</reference>
<dbReference type="SMART" id="SM00162">
    <property type="entry name" value="SAPA"/>
    <property type="match status" value="2"/>
</dbReference>
<evidence type="ECO:0000256" key="1">
    <source>
        <dbReference type="ARBA" id="ARBA00004613"/>
    </source>
</evidence>
<dbReference type="Pfam" id="PF02199">
    <property type="entry name" value="SapA"/>
    <property type="match status" value="2"/>
</dbReference>
<comment type="subcellular location">
    <subcellularLocation>
        <location evidence="1">Secreted</location>
    </subcellularLocation>
</comment>
<dbReference type="InterPro" id="IPR008373">
    <property type="entry name" value="Saposin"/>
</dbReference>
<dbReference type="EMBL" id="JACVVK020000007">
    <property type="protein sequence ID" value="KAK7506235.1"/>
    <property type="molecule type" value="Genomic_DNA"/>
</dbReference>
<keyword evidence="5" id="KW-1015">Disulfide bond</keyword>
<dbReference type="PANTHER" id="PTHR11480:SF3">
    <property type="entry name" value="BCDNA.GH08312"/>
    <property type="match status" value="1"/>
</dbReference>
<evidence type="ECO:0000259" key="8">
    <source>
        <dbReference type="PROSITE" id="PS50015"/>
    </source>
</evidence>
<dbReference type="GO" id="GO:0005737">
    <property type="term" value="C:cytoplasm"/>
    <property type="evidence" value="ECO:0007669"/>
    <property type="project" value="UniProtKB-ARBA"/>
</dbReference>
<sequence length="1088" mass="120519">MRLLFAAALLVTAQAASLGAEKCTWGPSYWCSSVPAATRCSAFAHCLDTQWKHQLLDVEQTDLCAFSQKMVETVRHVLTLSNGQDQATHLLASTCSYIKDSSERQECKLLVKKYLPQVFKLINTDIPKYQPPTNKTICTDCRTFVGDLRTLISQEGSKDRFLKVMDDICSDFGPLDILCKAYVDSTMPSTFDFIADNDSQLLEEEEDIPCNDCRKTMTSVLAFDKDSHFRVRSKHLFFLKMAVEKAFAFICSLTTLGEQKCHSLSETLPSDFAAFVSRHVDAESVCTETLRCIEDEDSTEVMATARAPVPTDFCGDCQKFFGDVKAVLRNKYSAPEATALAKQIICQEVGPLEFECNAILEAGMPTILDLLAQEDNPDKVCAALTLCPKRADVSKFDLVKAFDAAWEKKSLGDFKCDECAVLVQDARDLDRDPDVQKGIETFLNDICGELGQDEQKRLIVTMWYLSQCKDLVKQYSPQLFQIIASELEPEVVCELLLRCTKPELESEEDFPAATVVTPDTVLLAVDPTEPTPSEYFVKKSKKNSSVECAICRLAMEVLDARIADNRTEESVMNELEGLCNLLPSTVKEPCDQFIQEYTPAIVDLLLQELDPLLVCDELQVCDNGTESHYSFTAPASEPEEVTEKPTAEEVLEVVRMPESSIECQICQLVVGTVDSIIGENRTEAAIQQALDDICNILPSGIRPQCLSFVNEYASVVIELLLQELDPDEVCVNIGLCDNSTELDYMLGDNRSEPAIENALDKVCTLFPDTISTECENFVNTYAPAVINLLIQELDPKSPAVESALDRVCNLLPDTISAECQSFINTYAPAVVHLLIEEMDPKRICKELGLCDSKPATAEVDLPHTEKTAPQDDLECELCHAIITEINKIIGDDRSEEAIIRAVEVVCDVVSGDLKIQCKSEIENYGPAVLDLLQHMDDPNTVCRALKVCPASQKTRHSPTAVKTGEVCLVCQTLATYAGEALNEQSTVDEVTKLMEDVCGVLPTDFRSECDTVVDQFAPMIIKLLADKYDPLQVCQALELCSKENSSSQPDLLGVDACTFGPAYWCANMDNARKCKAVDHCIKNYDLKP</sequence>
<feature type="chain" id="PRO_5044876072" description="Saposin" evidence="7">
    <location>
        <begin position="16"/>
        <end position="1088"/>
    </location>
</feature>
<protein>
    <recommendedName>
        <fullName evidence="12">Saposin</fullName>
    </recommendedName>
</protein>
<dbReference type="InterPro" id="IPR008138">
    <property type="entry name" value="SapB_2"/>
</dbReference>
<comment type="caution">
    <text evidence="10">The sequence shown here is derived from an EMBL/GenBank/DDBJ whole genome shotgun (WGS) entry which is preliminary data.</text>
</comment>
<evidence type="ECO:0000256" key="7">
    <source>
        <dbReference type="SAM" id="SignalP"/>
    </source>
</evidence>
<dbReference type="InterPro" id="IPR011001">
    <property type="entry name" value="Saposin-like"/>
</dbReference>
<feature type="domain" description="Saposin B-type" evidence="8">
    <location>
        <begin position="871"/>
        <end position="952"/>
    </location>
</feature>
<evidence type="ECO:0000256" key="6">
    <source>
        <dbReference type="ARBA" id="ARBA00023180"/>
    </source>
</evidence>
<keyword evidence="4" id="KW-0677">Repeat</keyword>
<dbReference type="InterPro" id="IPR003119">
    <property type="entry name" value="SAP_A"/>
</dbReference>
<proteinExistence type="predicted"/>
<evidence type="ECO:0008006" key="12">
    <source>
        <dbReference type="Google" id="ProtNLM"/>
    </source>
</evidence>
<dbReference type="InterPro" id="IPR051428">
    <property type="entry name" value="Sphingo_Act-Surfact_Prot"/>
</dbReference>
<evidence type="ECO:0000313" key="10">
    <source>
        <dbReference type="EMBL" id="KAK7506235.1"/>
    </source>
</evidence>